<keyword evidence="3" id="KW-0143">Chaperone</keyword>
<dbReference type="InterPro" id="IPR011419">
    <property type="entry name" value="ATP12_ATP_synth-F1-assembly"/>
</dbReference>
<organism evidence="4 5">
    <name type="scientific">Sphingomonas psychrolutea</name>
    <dbReference type="NCBI Taxonomy" id="1259676"/>
    <lineage>
        <taxon>Bacteria</taxon>
        <taxon>Pseudomonadati</taxon>
        <taxon>Pseudomonadota</taxon>
        <taxon>Alphaproteobacteria</taxon>
        <taxon>Sphingomonadales</taxon>
        <taxon>Sphingomonadaceae</taxon>
        <taxon>Sphingomonas</taxon>
    </lineage>
</organism>
<name>A0ABQ1G1F3_9SPHN</name>
<dbReference type="InterPro" id="IPR042272">
    <property type="entry name" value="ATP12_ATP_synth-F1-assembly_N"/>
</dbReference>
<gene>
    <name evidence="4" type="ORF">GCM10011395_02470</name>
</gene>
<evidence type="ECO:0000313" key="5">
    <source>
        <dbReference type="Proteomes" id="UP000618591"/>
    </source>
</evidence>
<evidence type="ECO:0000256" key="2">
    <source>
        <dbReference type="ARBA" id="ARBA00022946"/>
    </source>
</evidence>
<evidence type="ECO:0000313" key="4">
    <source>
        <dbReference type="EMBL" id="GGA35619.1"/>
    </source>
</evidence>
<dbReference type="PANTHER" id="PTHR21013">
    <property type="entry name" value="ATP SYNTHASE MITOCHONDRIAL F1 COMPLEX ASSEMBLY FACTOR 2/ATP12 PROTEIN, MITOCHONDRIAL PRECURSOR"/>
    <property type="match status" value="1"/>
</dbReference>
<reference evidence="5" key="1">
    <citation type="journal article" date="2019" name="Int. J. Syst. Evol. Microbiol.">
        <title>The Global Catalogue of Microorganisms (GCM) 10K type strain sequencing project: providing services to taxonomists for standard genome sequencing and annotation.</title>
        <authorList>
            <consortium name="The Broad Institute Genomics Platform"/>
            <consortium name="The Broad Institute Genome Sequencing Center for Infectious Disease"/>
            <person name="Wu L."/>
            <person name="Ma J."/>
        </authorList>
    </citation>
    <scope>NUCLEOTIDE SEQUENCE [LARGE SCALE GENOMIC DNA]</scope>
    <source>
        <strain evidence="5">CGMCC 1.10106</strain>
    </source>
</reference>
<dbReference type="PANTHER" id="PTHR21013:SF10">
    <property type="entry name" value="ATP SYNTHASE MITOCHONDRIAL F1 COMPLEX ASSEMBLY FACTOR 2"/>
    <property type="match status" value="1"/>
</dbReference>
<keyword evidence="2" id="KW-0809">Transit peptide</keyword>
<dbReference type="Proteomes" id="UP000618591">
    <property type="component" value="Unassembled WGS sequence"/>
</dbReference>
<evidence type="ECO:0000256" key="3">
    <source>
        <dbReference type="ARBA" id="ARBA00023186"/>
    </source>
</evidence>
<sequence length="235" mass="25017">MKRFWTTVTLDPDRAVYLDGKPVRTPGRVPLALPTDALAEAVAAEWRAVTGEIDPRAMPLTGLANAAIDRVGADPALFARGLAAYAESDLLCYRADAPDDLVARQLAAWDPLLDWARARYDVRIETATGILHRAQPAATLARLGEAIAARDAFALAALSPIVTIGGSLIAALALAEGAATPEQVWDTMMLDEDYQAERWGRDPLAAAGIEARQRDFAAGVRFLFLGQPISQGAGG</sequence>
<comment type="caution">
    <text evidence="4">The sequence shown here is derived from an EMBL/GenBank/DDBJ whole genome shotgun (WGS) entry which is preliminary data.</text>
</comment>
<dbReference type="RefSeq" id="WP_188444949.1">
    <property type="nucleotide sequence ID" value="NZ_BMDW01000001.1"/>
</dbReference>
<dbReference type="Gene3D" id="1.10.3580.10">
    <property type="entry name" value="ATP12 ATPase"/>
    <property type="match status" value="1"/>
</dbReference>
<keyword evidence="5" id="KW-1185">Reference proteome</keyword>
<proteinExistence type="inferred from homology"/>
<dbReference type="EMBL" id="BMDW01000001">
    <property type="protein sequence ID" value="GGA35619.1"/>
    <property type="molecule type" value="Genomic_DNA"/>
</dbReference>
<dbReference type="Gene3D" id="3.30.2180.10">
    <property type="entry name" value="ATP12-like"/>
    <property type="match status" value="1"/>
</dbReference>
<evidence type="ECO:0000256" key="1">
    <source>
        <dbReference type="ARBA" id="ARBA00008231"/>
    </source>
</evidence>
<protein>
    <submittedName>
        <fullName evidence="4">ATPase</fullName>
    </submittedName>
</protein>
<accession>A0ABQ1G1F3</accession>
<comment type="similarity">
    <text evidence="1">Belongs to the ATP12 family.</text>
</comment>
<dbReference type="SUPFAM" id="SSF160909">
    <property type="entry name" value="ATP12-like"/>
    <property type="match status" value="1"/>
</dbReference>
<dbReference type="Pfam" id="PF07542">
    <property type="entry name" value="ATP12"/>
    <property type="match status" value="1"/>
</dbReference>
<dbReference type="InterPro" id="IPR023335">
    <property type="entry name" value="ATP12_ortho_dom_sf"/>
</dbReference>